<name>A0A0G1M3G5_9BACT</name>
<gene>
    <name evidence="1" type="ORF">UX05_C0007G0015</name>
</gene>
<dbReference type="AlphaFoldDB" id="A0A0G1M3G5"/>
<evidence type="ECO:0008006" key="3">
    <source>
        <dbReference type="Google" id="ProtNLM"/>
    </source>
</evidence>
<dbReference type="InterPro" id="IPR013321">
    <property type="entry name" value="Arc_rbn_hlx_hlx"/>
</dbReference>
<reference evidence="1 2" key="1">
    <citation type="journal article" date="2015" name="Nature">
        <title>rRNA introns, odd ribosomes, and small enigmatic genomes across a large radiation of phyla.</title>
        <authorList>
            <person name="Brown C.T."/>
            <person name="Hug L.A."/>
            <person name="Thomas B.C."/>
            <person name="Sharon I."/>
            <person name="Castelle C.J."/>
            <person name="Singh A."/>
            <person name="Wilkins M.J."/>
            <person name="Williams K.H."/>
            <person name="Banfield J.F."/>
        </authorList>
    </citation>
    <scope>NUCLEOTIDE SEQUENCE [LARGE SCALE GENOMIC DNA]</scope>
</reference>
<dbReference type="GO" id="GO:0006355">
    <property type="term" value="P:regulation of DNA-templated transcription"/>
    <property type="evidence" value="ECO:0007669"/>
    <property type="project" value="InterPro"/>
</dbReference>
<accession>A0A0G1M3G5</accession>
<comment type="caution">
    <text evidence="1">The sequence shown here is derived from an EMBL/GenBank/DDBJ whole genome shotgun (WGS) entry which is preliminary data.</text>
</comment>
<proteinExistence type="predicted"/>
<protein>
    <recommendedName>
        <fullName evidence="3">RelB antitoxin</fullName>
    </recommendedName>
</protein>
<dbReference type="Proteomes" id="UP000034264">
    <property type="component" value="Unassembled WGS sequence"/>
</dbReference>
<dbReference type="Gene3D" id="1.10.1220.10">
    <property type="entry name" value="Met repressor-like"/>
    <property type="match status" value="1"/>
</dbReference>
<sequence length="103" mass="11477">MDTAIINLRVDPRLKANAQAVAKKLGFNLSSILKGYLRELAKLGRVDFAVAEDPSPWLIRQLKQARKEMLEGKAVSFNDVESAIRWLNASGSKREIRSQIAAI</sequence>
<organism evidence="1 2">
    <name type="scientific">Candidatus Amesbacteria bacterium GW2011_GWC2_45_19</name>
    <dbReference type="NCBI Taxonomy" id="1618366"/>
    <lineage>
        <taxon>Bacteria</taxon>
        <taxon>Candidatus Amesiibacteriota</taxon>
    </lineage>
</organism>
<evidence type="ECO:0000313" key="2">
    <source>
        <dbReference type="Proteomes" id="UP000034264"/>
    </source>
</evidence>
<evidence type="ECO:0000313" key="1">
    <source>
        <dbReference type="EMBL" id="KKU02786.1"/>
    </source>
</evidence>
<dbReference type="EMBL" id="LCKS01000007">
    <property type="protein sequence ID" value="KKU02786.1"/>
    <property type="molecule type" value="Genomic_DNA"/>
</dbReference>